<evidence type="ECO:0000259" key="4">
    <source>
        <dbReference type="Pfam" id="PF01656"/>
    </source>
</evidence>
<dbReference type="Proteomes" id="UP000015381">
    <property type="component" value="Chromosome I"/>
</dbReference>
<sequence>MLAVAGTKGGCGKTTVAIGIAEAFARADVPSVVVDADRQLPNLHVIGDVDRDPTSGRVPDAEDPSTVAVESPREPTARLLPAPLPDEDVSVDAVLARLAESSRQTIVDCPSGAGPDAVDPLSAADRAIVVTTTSSHSIEAATATVDMASHLDVPVAGLVVNQSERVPPSLVEATDRPVLGTIPDRASPLTHPDTCDAYDHIAAELTNRWPVTDGTTVAADRQRTGLDALDAGLGGGIPHGSVVAVIAEPSSQAEQFLYALTDARGTLYLTVERSPSLVRDSIESAAVPTGDPTIRRLDPDEIYTEATGFLETIPDGANLVIDPIDAFERTDREQYRRFMNGLLEHVRETESVAFVHCLDSEEPPSLRPLTVHFSDLVFEFEASMSVAGMAQCVTVPKVRGEPVPAATIELDLIDESVIPSRLPSHSD</sequence>
<dbReference type="eggNOG" id="arCOG06259">
    <property type="taxonomic scope" value="Archaea"/>
</dbReference>
<evidence type="ECO:0000313" key="6">
    <source>
        <dbReference type="EMBL" id="ERJ06946.1"/>
    </source>
</evidence>
<dbReference type="GO" id="GO:0009898">
    <property type="term" value="C:cytoplasmic side of plasma membrane"/>
    <property type="evidence" value="ECO:0007669"/>
    <property type="project" value="TreeGrafter"/>
</dbReference>
<evidence type="ECO:0000313" key="5">
    <source>
        <dbReference type="EMBL" id="CCQ32353.1"/>
    </source>
</evidence>
<dbReference type="Pfam" id="PF23442">
    <property type="entry name" value="DUF7125"/>
    <property type="match status" value="1"/>
</dbReference>
<dbReference type="KEGG" id="hti:HTIA_0202"/>
<dbReference type="Proteomes" id="UP000003861">
    <property type="component" value="Unassembled WGS sequence"/>
</dbReference>
<dbReference type="HOGENOM" id="CLU_629492_0_0_2"/>
<dbReference type="STRING" id="1033806.HTIA_0202"/>
<protein>
    <submittedName>
        <fullName evidence="6">ATPase protein</fullName>
    </submittedName>
    <submittedName>
        <fullName evidence="5">CobQ/CobB/MinD/ParA nucleotide binding domain protein</fullName>
    </submittedName>
</protein>
<dbReference type="PANTHER" id="PTHR43384:SF6">
    <property type="entry name" value="SEPTUM SITE-DETERMINING PROTEIN MIND HOMOLOG, CHLOROPLASTIC"/>
    <property type="match status" value="1"/>
</dbReference>
<organism evidence="6 7">
    <name type="scientific">Halorhabdus tiamatea SARL4B</name>
    <dbReference type="NCBI Taxonomy" id="1033806"/>
    <lineage>
        <taxon>Archaea</taxon>
        <taxon>Methanobacteriati</taxon>
        <taxon>Methanobacteriota</taxon>
        <taxon>Stenosarchaea group</taxon>
        <taxon>Halobacteria</taxon>
        <taxon>Halobacteriales</taxon>
        <taxon>Haloarculaceae</taxon>
        <taxon>Halorhabdus</taxon>
    </lineage>
</organism>
<dbReference type="InterPro" id="IPR050625">
    <property type="entry name" value="ParA/MinD_ATPase"/>
</dbReference>
<feature type="region of interest" description="Disordered" evidence="3">
    <location>
        <begin position="46"/>
        <end position="84"/>
    </location>
</feature>
<dbReference type="OrthoDB" id="238619at2157"/>
<reference evidence="6 7" key="1">
    <citation type="journal article" date="2011" name="J. Bacteriol.">
        <title>Genome sequence of Halorhabdus tiamatea, the first archaeon isolated from a deep-sea anoxic brine lake.</title>
        <authorList>
            <person name="Antunes A."/>
            <person name="Alam I."/>
            <person name="Bajic V.B."/>
            <person name="Stingl U."/>
        </authorList>
    </citation>
    <scope>NUCLEOTIDE SEQUENCE [LARGE SCALE GENOMIC DNA]</scope>
    <source>
        <strain evidence="6 7">SARL4B</strain>
    </source>
</reference>
<name>F7PHV2_9EURY</name>
<reference evidence="5 8" key="3">
    <citation type="journal article" date="2014" name="Environ. Microbiol.">
        <title>Halorhabdus tiamatea: proteogenomics and glycosidase activity measurements identify the first cultivated euryarchaeon from a deep-sea anoxic brine lake as potential polysaccharide degrader.</title>
        <authorList>
            <person name="Werner J."/>
            <person name="Ferrer M."/>
            <person name="Michel G."/>
            <person name="Mann A.J."/>
            <person name="Huang S."/>
            <person name="Juarez S."/>
            <person name="Ciordia S."/>
            <person name="Albar J.P."/>
            <person name="Alcaide M."/>
            <person name="La Cono V."/>
            <person name="Yakimov M.M."/>
            <person name="Antunes A."/>
            <person name="Taborda M."/>
            <person name="Da Costa M.S."/>
            <person name="Amann R.I."/>
            <person name="Gloeckner F.O."/>
            <person name="Golyshina O.V."/>
            <person name="Golyshin P.N."/>
            <person name="Teeling H."/>
        </authorList>
    </citation>
    <scope>NUCLEOTIDE SEQUENCE [LARGE SCALE GENOMIC DNA]</scope>
    <source>
        <strain evidence="8">SARL4B</strain>
        <strain evidence="5">Type strain: SARL4B</strain>
    </source>
</reference>
<evidence type="ECO:0000256" key="3">
    <source>
        <dbReference type="SAM" id="MobiDB-lite"/>
    </source>
</evidence>
<keyword evidence="2" id="KW-0067">ATP-binding</keyword>
<dbReference type="RefSeq" id="WP_008525066.1">
    <property type="nucleotide sequence ID" value="NC_021921.1"/>
</dbReference>
<proteinExistence type="predicted"/>
<dbReference type="GeneID" id="23798453"/>
<gene>
    <name evidence="6" type="ORF">HLRTI_001024</name>
    <name evidence="5" type="ORF">HTIA_0202</name>
</gene>
<dbReference type="PANTHER" id="PTHR43384">
    <property type="entry name" value="SEPTUM SITE-DETERMINING PROTEIN MIND HOMOLOG, CHLOROPLASTIC-RELATED"/>
    <property type="match status" value="1"/>
</dbReference>
<accession>F7PHV2</accession>
<dbReference type="EMBL" id="HF571520">
    <property type="protein sequence ID" value="CCQ32353.1"/>
    <property type="molecule type" value="Genomic_DNA"/>
</dbReference>
<feature type="domain" description="CobQ/CobB/MinD/ParA nucleotide binding" evidence="4">
    <location>
        <begin position="2"/>
        <end position="186"/>
    </location>
</feature>
<dbReference type="GO" id="GO:0016887">
    <property type="term" value="F:ATP hydrolysis activity"/>
    <property type="evidence" value="ECO:0007669"/>
    <property type="project" value="TreeGrafter"/>
</dbReference>
<dbReference type="eggNOG" id="arCOG01175">
    <property type="taxonomic scope" value="Archaea"/>
</dbReference>
<dbReference type="EMBL" id="AFNT02000008">
    <property type="protein sequence ID" value="ERJ06946.1"/>
    <property type="molecule type" value="Genomic_DNA"/>
</dbReference>
<dbReference type="InterPro" id="IPR027417">
    <property type="entry name" value="P-loop_NTPase"/>
</dbReference>
<evidence type="ECO:0000256" key="2">
    <source>
        <dbReference type="ARBA" id="ARBA00022840"/>
    </source>
</evidence>
<keyword evidence="1" id="KW-0547">Nucleotide-binding</keyword>
<dbReference type="InterPro" id="IPR002586">
    <property type="entry name" value="CobQ/CobB/MinD/ParA_Nub-bd_dom"/>
</dbReference>
<dbReference type="GO" id="GO:0051782">
    <property type="term" value="P:negative regulation of cell division"/>
    <property type="evidence" value="ECO:0007669"/>
    <property type="project" value="TreeGrafter"/>
</dbReference>
<dbReference type="AlphaFoldDB" id="F7PHV2"/>
<evidence type="ECO:0000256" key="1">
    <source>
        <dbReference type="ARBA" id="ARBA00022741"/>
    </source>
</evidence>
<dbReference type="InterPro" id="IPR055549">
    <property type="entry name" value="DUF7125"/>
</dbReference>
<dbReference type="GO" id="GO:0005524">
    <property type="term" value="F:ATP binding"/>
    <property type="evidence" value="ECO:0007669"/>
    <property type="project" value="UniProtKB-KW"/>
</dbReference>
<evidence type="ECO:0000313" key="8">
    <source>
        <dbReference type="Proteomes" id="UP000015381"/>
    </source>
</evidence>
<evidence type="ECO:0000313" key="7">
    <source>
        <dbReference type="Proteomes" id="UP000003861"/>
    </source>
</evidence>
<keyword evidence="8" id="KW-1185">Reference proteome</keyword>
<dbReference type="PATRIC" id="fig|1033806.12.peg.198"/>
<dbReference type="GO" id="GO:0005829">
    <property type="term" value="C:cytosol"/>
    <property type="evidence" value="ECO:0007669"/>
    <property type="project" value="TreeGrafter"/>
</dbReference>
<reference evidence="6 7" key="2">
    <citation type="journal article" date="2013" name="PLoS ONE">
        <title>INDIGO - INtegrated Data Warehouse of MIcrobial GenOmes with Examples from the Red Sea Extremophiles.</title>
        <authorList>
            <person name="Alam I."/>
            <person name="Antunes A."/>
            <person name="Kamau A.A."/>
            <person name="Ba Alawi W."/>
            <person name="Kalkatawi M."/>
            <person name="Stingl U."/>
            <person name="Bajic V.B."/>
        </authorList>
    </citation>
    <scope>NUCLEOTIDE SEQUENCE [LARGE SCALE GENOMIC DNA]</scope>
    <source>
        <strain evidence="6 7">SARL4B</strain>
    </source>
</reference>
<dbReference type="Gene3D" id="3.40.50.300">
    <property type="entry name" value="P-loop containing nucleotide triphosphate hydrolases"/>
    <property type="match status" value="2"/>
</dbReference>
<dbReference type="SUPFAM" id="SSF52540">
    <property type="entry name" value="P-loop containing nucleoside triphosphate hydrolases"/>
    <property type="match status" value="2"/>
</dbReference>
<dbReference type="Pfam" id="PF01656">
    <property type="entry name" value="CbiA"/>
    <property type="match status" value="1"/>
</dbReference>